<organism evidence="2 3">
    <name type="scientific">Neoarthrinium moseri</name>
    <dbReference type="NCBI Taxonomy" id="1658444"/>
    <lineage>
        <taxon>Eukaryota</taxon>
        <taxon>Fungi</taxon>
        <taxon>Dikarya</taxon>
        <taxon>Ascomycota</taxon>
        <taxon>Pezizomycotina</taxon>
        <taxon>Sordariomycetes</taxon>
        <taxon>Xylariomycetidae</taxon>
        <taxon>Amphisphaeriales</taxon>
        <taxon>Apiosporaceae</taxon>
        <taxon>Neoarthrinium</taxon>
    </lineage>
</organism>
<feature type="region of interest" description="Disordered" evidence="1">
    <location>
        <begin position="43"/>
        <end position="64"/>
    </location>
</feature>
<evidence type="ECO:0000256" key="1">
    <source>
        <dbReference type="SAM" id="MobiDB-lite"/>
    </source>
</evidence>
<evidence type="ECO:0000313" key="2">
    <source>
        <dbReference type="EMBL" id="KAI1856211.1"/>
    </source>
</evidence>
<reference evidence="2" key="1">
    <citation type="submission" date="2021-03" db="EMBL/GenBank/DDBJ databases">
        <title>Revisited historic fungal species revealed as producer of novel bioactive compounds through whole genome sequencing and comparative genomics.</title>
        <authorList>
            <person name="Vignolle G.A."/>
            <person name="Hochenegger N."/>
            <person name="Mach R.L."/>
            <person name="Mach-Aigner A.R."/>
            <person name="Javad Rahimi M."/>
            <person name="Salim K.A."/>
            <person name="Chan C.M."/>
            <person name="Lim L.B.L."/>
            <person name="Cai F."/>
            <person name="Druzhinina I.S."/>
            <person name="U'Ren J.M."/>
            <person name="Derntl C."/>
        </authorList>
    </citation>
    <scope>NUCLEOTIDE SEQUENCE</scope>
    <source>
        <strain evidence="2">TUCIM 5799</strain>
    </source>
</reference>
<protein>
    <submittedName>
        <fullName evidence="2">Uncharacterized protein</fullName>
    </submittedName>
</protein>
<accession>A0A9P9WBR8</accession>
<sequence>MDDIRLSYQEDFVAYVMMRLSRPLALRQCQLGLDRFSAAGIGPLSARTPCPTNPKPPSRRRSFNAPTTIESFDVQSINQAQTAANNSNPTAPESLNLAESDLSGVRSALGHSALRFVSTLKLRASSPAPATGDVSHDAVLLLLLQAPASRTTLLAYSGGVLSRARRHPGLFFALRPKPQAWGSLGPVARPNGELTTLARSLQVLASPLASPTS</sequence>
<name>A0A9P9WBR8_9PEZI</name>
<dbReference type="AlphaFoldDB" id="A0A9P9WBR8"/>
<proteinExistence type="predicted"/>
<keyword evidence="3" id="KW-1185">Reference proteome</keyword>
<dbReference type="EMBL" id="JAFIMR010000045">
    <property type="protein sequence ID" value="KAI1856211.1"/>
    <property type="molecule type" value="Genomic_DNA"/>
</dbReference>
<comment type="caution">
    <text evidence="2">The sequence shown here is derived from an EMBL/GenBank/DDBJ whole genome shotgun (WGS) entry which is preliminary data.</text>
</comment>
<dbReference type="Proteomes" id="UP000829685">
    <property type="component" value="Unassembled WGS sequence"/>
</dbReference>
<evidence type="ECO:0000313" key="3">
    <source>
        <dbReference type="Proteomes" id="UP000829685"/>
    </source>
</evidence>
<gene>
    <name evidence="2" type="ORF">JX265_011723</name>
</gene>